<dbReference type="GO" id="GO:0006508">
    <property type="term" value="P:proteolysis"/>
    <property type="evidence" value="ECO:0007669"/>
    <property type="project" value="UniProtKB-KW"/>
</dbReference>
<dbReference type="InterPro" id="IPR036365">
    <property type="entry name" value="PGBD-like_sf"/>
</dbReference>
<feature type="binding site" evidence="17">
    <location>
        <position position="216"/>
    </location>
    <ligand>
        <name>Zn(2+)</name>
        <dbReference type="ChEBI" id="CHEBI:29105"/>
        <label>1</label>
    </ligand>
</feature>
<evidence type="ECO:0000256" key="2">
    <source>
        <dbReference type="ARBA" id="ARBA00010370"/>
    </source>
</evidence>
<keyword evidence="10 16" id="KW-0862">Zinc</keyword>
<name>A0A974HZD3_XENLA</name>
<evidence type="ECO:0000256" key="10">
    <source>
        <dbReference type="ARBA" id="ARBA00022833"/>
    </source>
</evidence>
<dbReference type="InterPro" id="IPR024079">
    <property type="entry name" value="MetalloPept_cat_dom_sf"/>
</dbReference>
<feature type="signal peptide" evidence="23">
    <location>
        <begin position="1"/>
        <end position="20"/>
    </location>
</feature>
<evidence type="ECO:0000256" key="17">
    <source>
        <dbReference type="PIRSR" id="PIRSR621190-2"/>
    </source>
</evidence>
<keyword evidence="12" id="KW-0482">Metalloprotease</keyword>
<dbReference type="AlphaFoldDB" id="A0A974HZD3"/>
<evidence type="ECO:0000256" key="8">
    <source>
        <dbReference type="ARBA" id="ARBA00022737"/>
    </source>
</evidence>
<evidence type="ECO:0000256" key="23">
    <source>
        <dbReference type="SAM" id="SignalP"/>
    </source>
</evidence>
<feature type="binding site" evidence="17">
    <location>
        <position position="196"/>
    </location>
    <ligand>
        <name>Ca(2+)</name>
        <dbReference type="ChEBI" id="CHEBI:29108"/>
        <label>3</label>
    </ligand>
</feature>
<feature type="binding site" evidence="17">
    <location>
        <position position="178"/>
    </location>
    <ligand>
        <name>Ca(2+)</name>
        <dbReference type="ChEBI" id="CHEBI:29108"/>
        <label>2</label>
    </ligand>
</feature>
<dbReference type="CDD" id="cd00094">
    <property type="entry name" value="HX"/>
    <property type="match status" value="1"/>
</dbReference>
<dbReference type="Gene3D" id="2.110.10.10">
    <property type="entry name" value="Hemopexin-like domain"/>
    <property type="match status" value="1"/>
</dbReference>
<gene>
    <name evidence="25" type="ORF">XELAEV_18013820mg</name>
</gene>
<dbReference type="GO" id="GO:0030198">
    <property type="term" value="P:extracellular matrix organization"/>
    <property type="evidence" value="ECO:0007669"/>
    <property type="project" value="TreeGrafter"/>
</dbReference>
<evidence type="ECO:0000256" key="3">
    <source>
        <dbReference type="ARBA" id="ARBA00022525"/>
    </source>
</evidence>
<dbReference type="SMART" id="SM00235">
    <property type="entry name" value="ZnMc"/>
    <property type="match status" value="1"/>
</dbReference>
<evidence type="ECO:0000313" key="26">
    <source>
        <dbReference type="Proteomes" id="UP000694892"/>
    </source>
</evidence>
<evidence type="ECO:0000256" key="15">
    <source>
        <dbReference type="PIRSR" id="PIRSR001191-1"/>
    </source>
</evidence>
<dbReference type="InterPro" id="IPR002477">
    <property type="entry name" value="Peptidoglycan-bd-like"/>
</dbReference>
<comment type="subcellular location">
    <subcellularLocation>
        <location evidence="1">Secreted</location>
        <location evidence="1">Extracellular space</location>
        <location evidence="1">Extracellular matrix</location>
    </subcellularLocation>
</comment>
<feature type="modified residue" description="Phosphotyrosine; by PKDCC" evidence="19">
    <location>
        <position position="398"/>
    </location>
</feature>
<evidence type="ECO:0000256" key="13">
    <source>
        <dbReference type="ARBA" id="ARBA00023145"/>
    </source>
</evidence>
<dbReference type="GO" id="GO:0008270">
    <property type="term" value="F:zinc ion binding"/>
    <property type="evidence" value="ECO:0007669"/>
    <property type="project" value="InterPro"/>
</dbReference>
<feature type="binding site" evidence="16">
    <location>
        <position position="242"/>
    </location>
    <ligand>
        <name>Zn(2+)</name>
        <dbReference type="ChEBI" id="CHEBI:29105"/>
        <label>2</label>
        <note>catalytic</note>
    </ligand>
</feature>
<feature type="binding site" evidence="16">
    <location>
        <position position="238"/>
    </location>
    <ligand>
        <name>Zn(2+)</name>
        <dbReference type="ChEBI" id="CHEBI:29105"/>
        <label>2</label>
        <note>catalytic</note>
    </ligand>
</feature>
<dbReference type="PROSITE" id="PS51642">
    <property type="entry name" value="HEMOPEXIN_2"/>
    <property type="match status" value="2"/>
</dbReference>
<feature type="binding site" evidence="17">
    <location>
        <position position="214"/>
    </location>
    <ligand>
        <name>Ca(2+)</name>
        <dbReference type="ChEBI" id="CHEBI:29108"/>
        <label>2</label>
    </ligand>
</feature>
<feature type="binding site" evidence="17">
    <location>
        <position position="369"/>
    </location>
    <ligand>
        <name>Ca(2+)</name>
        <dbReference type="ChEBI" id="CHEBI:29108"/>
        <label>5</label>
    </ligand>
</feature>
<dbReference type="FunFam" id="3.40.390.10:FF:000007">
    <property type="entry name" value="Collagenase 3"/>
    <property type="match status" value="1"/>
</dbReference>
<keyword evidence="4" id="KW-0272">Extracellular matrix</keyword>
<feature type="binding site" evidence="17">
    <location>
        <position position="144"/>
    </location>
    <ligand>
        <name>Ca(2+)</name>
        <dbReference type="ChEBI" id="CHEBI:29108"/>
        <label>1</label>
    </ligand>
</feature>
<feature type="binding site" evidence="17">
    <location>
        <position position="221"/>
    </location>
    <ligand>
        <name>Ca(2+)</name>
        <dbReference type="ChEBI" id="CHEBI:29108"/>
        <label>1</label>
    </ligand>
</feature>
<keyword evidence="14 18" id="KW-1015">Disulfide bond</keyword>
<dbReference type="InterPro" id="IPR001818">
    <property type="entry name" value="Pept_M10_metallopeptidase"/>
</dbReference>
<proteinExistence type="inferred from homology"/>
<evidence type="ECO:0000256" key="11">
    <source>
        <dbReference type="ARBA" id="ARBA00022837"/>
    </source>
</evidence>
<evidence type="ECO:0000256" key="16">
    <source>
        <dbReference type="PIRSR" id="PIRSR001191-2"/>
    </source>
</evidence>
<feature type="binding site" evidence="17">
    <location>
        <position position="417"/>
    </location>
    <ligand>
        <name>Ca(2+)</name>
        <dbReference type="ChEBI" id="CHEBI:29108"/>
        <label>5</label>
    </ligand>
</feature>
<dbReference type="Pfam" id="PF00413">
    <property type="entry name" value="Peptidase_M10"/>
    <property type="match status" value="1"/>
</dbReference>
<evidence type="ECO:0000256" key="19">
    <source>
        <dbReference type="PIRSR" id="PIRSR621190-4"/>
    </source>
</evidence>
<feature type="repeat" description="Hemopexin" evidence="21">
    <location>
        <begin position="411"/>
        <end position="459"/>
    </location>
</feature>
<feature type="domain" description="Peptidase metallopeptidase" evidence="24">
    <location>
        <begin position="125"/>
        <end position="287"/>
    </location>
</feature>
<sequence length="503" mass="56972">MFLSWLLVQSVLLYIYMVELVPLPEEPTYLTHGEVQAAPEISEFTMEMIEITENDQLKVQEYLNQYYSGVTAIGRKASPTEEKIKAMQRFLGLEVTGKIDVNTMKVIQKPRCGVPDVQKFSHFAGNPKWQKTTITYRILNYTPDITKSEVDYAIAQAFRVWSDVTPLNFQKLNSVDADILISFNTKAHGDFNSFDGPNGVLAHAYAPAEGIGGDAHFDEDEQWTLGPQGANIFLVAAHEFGHSLGLSHSNDPNALMFPTASFGMMINPAQYKLSADDIAGIQTLYGRRNSIEPKPNPMPPVITPKPAPPPKNQPNKCDPNLQFDAVTSMRGDLLFFKDGVFWRKSARFPEVETISMNIIWPSVGRVDAAYEVVGRDIVYLFKGRQHWATRGWTILPGYPKDISSFGFPYDVKKIDAATFIREEMKAIFFVGDRYYSYNHRTNAMDSRKPRKIKSDFPGIGKKVDAAFQNGYLYFSAGAKQAEYDYRGKKVVRYLQNYRWMSCK</sequence>
<dbReference type="EMBL" id="CM004468">
    <property type="protein sequence ID" value="OCT96137.1"/>
    <property type="molecule type" value="Genomic_DNA"/>
</dbReference>
<dbReference type="SMART" id="SM00120">
    <property type="entry name" value="HX"/>
    <property type="match status" value="4"/>
</dbReference>
<dbReference type="SUPFAM" id="SSF47090">
    <property type="entry name" value="PGBD-like"/>
    <property type="match status" value="1"/>
</dbReference>
<feature type="compositionally biased region" description="Pro residues" evidence="22">
    <location>
        <begin position="294"/>
        <end position="312"/>
    </location>
</feature>
<evidence type="ECO:0000256" key="14">
    <source>
        <dbReference type="ARBA" id="ARBA00023157"/>
    </source>
</evidence>
<keyword evidence="5" id="KW-0645">Protease</keyword>
<dbReference type="GO" id="GO:0031012">
    <property type="term" value="C:extracellular matrix"/>
    <property type="evidence" value="ECO:0007669"/>
    <property type="project" value="InterPro"/>
</dbReference>
<evidence type="ECO:0000256" key="22">
    <source>
        <dbReference type="SAM" id="MobiDB-lite"/>
    </source>
</evidence>
<feature type="binding site" evidence="17">
    <location>
        <position position="256"/>
    </location>
    <ligand>
        <name>Zn(2+)</name>
        <dbReference type="ChEBI" id="CHEBI:29105"/>
        <label>2</label>
        <note>catalytic</note>
    </ligand>
</feature>
<protein>
    <recommendedName>
        <fullName evidence="24">Peptidase metallopeptidase domain-containing protein</fullName>
    </recommendedName>
</protein>
<feature type="binding site" evidence="17">
    <location>
        <position position="324"/>
    </location>
    <ligand>
        <name>Ca(2+)</name>
        <dbReference type="ChEBI" id="CHEBI:29108"/>
        <label>4</label>
    </ligand>
</feature>
<feature type="disulfide bond" evidence="18">
    <location>
        <begin position="317"/>
        <end position="502"/>
    </location>
</feature>
<dbReference type="Pfam" id="PF01471">
    <property type="entry name" value="PG_binding_1"/>
    <property type="match status" value="1"/>
</dbReference>
<keyword evidence="11 17" id="KW-0106">Calcium</keyword>
<feature type="binding site" evidence="17">
    <location>
        <position position="212"/>
    </location>
    <ligand>
        <name>Ca(2+)</name>
        <dbReference type="ChEBI" id="CHEBI:29108"/>
        <label>2</label>
    </ligand>
</feature>
<feature type="binding site" evidence="17">
    <location>
        <position position="190"/>
    </location>
    <ligand>
        <name>Zn(2+)</name>
        <dbReference type="ChEBI" id="CHEBI:29105"/>
        <label>1</label>
    </ligand>
</feature>
<dbReference type="CDD" id="cd04278">
    <property type="entry name" value="ZnMc_MMP"/>
    <property type="match status" value="1"/>
</dbReference>
<evidence type="ECO:0000313" key="25">
    <source>
        <dbReference type="EMBL" id="OCT96137.1"/>
    </source>
</evidence>
<dbReference type="Pfam" id="PF00045">
    <property type="entry name" value="Hemopexin"/>
    <property type="match status" value="2"/>
</dbReference>
<organism evidence="25 26">
    <name type="scientific">Xenopus laevis</name>
    <name type="common">African clawed frog</name>
    <dbReference type="NCBI Taxonomy" id="8355"/>
    <lineage>
        <taxon>Eukaryota</taxon>
        <taxon>Metazoa</taxon>
        <taxon>Chordata</taxon>
        <taxon>Craniata</taxon>
        <taxon>Vertebrata</taxon>
        <taxon>Euteleostomi</taxon>
        <taxon>Amphibia</taxon>
        <taxon>Batrachia</taxon>
        <taxon>Anura</taxon>
        <taxon>Pipoidea</taxon>
        <taxon>Pipidae</taxon>
        <taxon>Xenopodinae</taxon>
        <taxon>Xenopus</taxon>
        <taxon>Xenopus</taxon>
    </lineage>
</organism>
<evidence type="ECO:0000256" key="12">
    <source>
        <dbReference type="ARBA" id="ARBA00023049"/>
    </source>
</evidence>
<feature type="region of interest" description="Disordered" evidence="22">
    <location>
        <begin position="289"/>
        <end position="313"/>
    </location>
</feature>
<evidence type="ECO:0000256" key="7">
    <source>
        <dbReference type="ARBA" id="ARBA00022729"/>
    </source>
</evidence>
<feature type="binding site" evidence="17">
    <location>
        <position position="464"/>
    </location>
    <ligand>
        <name>Ca(2+)</name>
        <dbReference type="ChEBI" id="CHEBI:29108"/>
        <label>4</label>
    </ligand>
</feature>
<dbReference type="InterPro" id="IPR018487">
    <property type="entry name" value="Hemopexin-like_repeat"/>
</dbReference>
<feature type="short sequence motif" description="Cysteine switch" evidence="20">
    <location>
        <begin position="110"/>
        <end position="117"/>
    </location>
</feature>
<comment type="similarity">
    <text evidence="2">Belongs to the peptidase M10A family.</text>
</comment>
<dbReference type="PIRSF" id="PIRSF001191">
    <property type="entry name" value="Peptidase_M10A_matrix"/>
    <property type="match status" value="1"/>
</dbReference>
<dbReference type="Gene3D" id="3.40.390.10">
    <property type="entry name" value="Collagenase (Catalytic Domain)"/>
    <property type="match status" value="1"/>
</dbReference>
<feature type="binding site" evidence="17">
    <location>
        <position position="367"/>
    </location>
    <ligand>
        <name>Ca(2+)</name>
        <dbReference type="ChEBI" id="CHEBI:29108"/>
        <label>4</label>
    </ligand>
</feature>
<dbReference type="Proteomes" id="UP000694892">
    <property type="component" value="Chromosome 2L"/>
</dbReference>
<dbReference type="PROSITE" id="PS00546">
    <property type="entry name" value="CYSTEINE_SWITCH"/>
    <property type="match status" value="1"/>
</dbReference>
<evidence type="ECO:0000256" key="6">
    <source>
        <dbReference type="ARBA" id="ARBA00022723"/>
    </source>
</evidence>
<feature type="binding site" evidence="17">
    <location>
        <position position="203"/>
    </location>
    <ligand>
        <name>Zn(2+)</name>
        <dbReference type="ChEBI" id="CHEBI:29105"/>
        <label>1</label>
    </ligand>
</feature>
<keyword evidence="3" id="KW-0964">Secreted</keyword>
<dbReference type="InterPro" id="IPR033739">
    <property type="entry name" value="M10A_MMP"/>
</dbReference>
<keyword evidence="7 23" id="KW-0732">Signal</keyword>
<dbReference type="InterPro" id="IPR036375">
    <property type="entry name" value="Hemopexin-like_dom_sf"/>
</dbReference>
<dbReference type="PRINTS" id="PR00138">
    <property type="entry name" value="MATRIXIN"/>
</dbReference>
<feature type="repeat" description="Hemopexin" evidence="21">
    <location>
        <begin position="363"/>
        <end position="409"/>
    </location>
</feature>
<dbReference type="OMA" id="YYWRKSS"/>
<evidence type="ECO:0000256" key="5">
    <source>
        <dbReference type="ARBA" id="ARBA00022670"/>
    </source>
</evidence>
<feature type="active site" evidence="15">
    <location>
        <position position="239"/>
    </location>
</feature>
<evidence type="ECO:0000256" key="9">
    <source>
        <dbReference type="ARBA" id="ARBA00022801"/>
    </source>
</evidence>
<dbReference type="InterPro" id="IPR021190">
    <property type="entry name" value="Pept_M10A"/>
</dbReference>
<comment type="cofactor">
    <cofactor evidence="17">
        <name>Ca(2+)</name>
        <dbReference type="ChEBI" id="CHEBI:29108"/>
    </cofactor>
    <text evidence="17">Can bind about 5 Ca(2+) ions per subunit.</text>
</comment>
<feature type="binding site" evidence="17">
    <location>
        <position position="218"/>
    </location>
    <ligand>
        <name>Ca(2+)</name>
        <dbReference type="ChEBI" id="CHEBI:29108"/>
        <label>3</label>
    </ligand>
</feature>
<dbReference type="InterPro" id="IPR000585">
    <property type="entry name" value="Hemopexin-like_dom"/>
</dbReference>
<keyword evidence="8" id="KW-0677">Repeat</keyword>
<dbReference type="SUPFAM" id="SSF50923">
    <property type="entry name" value="Hemopexin-like domain"/>
    <property type="match status" value="1"/>
</dbReference>
<feature type="chain" id="PRO_5036938710" description="Peptidase metallopeptidase domain-containing protein" evidence="23">
    <location>
        <begin position="21"/>
        <end position="503"/>
    </location>
</feature>
<feature type="binding site" evidence="17">
    <location>
        <position position="195"/>
    </location>
    <ligand>
        <name>Ca(2+)</name>
        <dbReference type="ChEBI" id="CHEBI:29108"/>
        <label>3</label>
    </ligand>
</feature>
<dbReference type="PANTHER" id="PTHR10201">
    <property type="entry name" value="MATRIX METALLOPROTEINASE"/>
    <property type="match status" value="1"/>
</dbReference>
<feature type="binding site" evidence="17">
    <location>
        <position position="188"/>
    </location>
    <ligand>
        <name>Zn(2+)</name>
        <dbReference type="ChEBI" id="CHEBI:29105"/>
        <label>1</label>
    </ligand>
</feature>
<feature type="binding site" evidence="16">
    <location>
        <position position="248"/>
    </location>
    <ligand>
        <name>Zn(2+)</name>
        <dbReference type="ChEBI" id="CHEBI:29105"/>
        <label>2</label>
        <note>catalytic</note>
    </ligand>
</feature>
<dbReference type="InterPro" id="IPR006026">
    <property type="entry name" value="Peptidase_Metallo"/>
</dbReference>
<dbReference type="SUPFAM" id="SSF55486">
    <property type="entry name" value="Metalloproteases ('zincins'), catalytic domain"/>
    <property type="match status" value="1"/>
</dbReference>
<dbReference type="InterPro" id="IPR021158">
    <property type="entry name" value="Pept_M10A_Zn_BS"/>
</dbReference>
<evidence type="ECO:0000256" key="18">
    <source>
        <dbReference type="PIRSR" id="PIRSR621190-3"/>
    </source>
</evidence>
<dbReference type="GO" id="GO:0030574">
    <property type="term" value="P:collagen catabolic process"/>
    <property type="evidence" value="ECO:0007669"/>
    <property type="project" value="TreeGrafter"/>
</dbReference>
<comment type="cofactor">
    <cofactor evidence="17">
        <name>Zn(2+)</name>
        <dbReference type="ChEBI" id="CHEBI:29105"/>
    </cofactor>
    <text evidence="17">Binds 2 Zn(2+) ions per subunit.</text>
</comment>
<evidence type="ECO:0000256" key="4">
    <source>
        <dbReference type="ARBA" id="ARBA00022530"/>
    </source>
</evidence>
<keyword evidence="6 16" id="KW-0479">Metal-binding</keyword>
<accession>A0A974HZD3</accession>
<evidence type="ECO:0000259" key="24">
    <source>
        <dbReference type="SMART" id="SM00235"/>
    </source>
</evidence>
<evidence type="ECO:0000256" key="21">
    <source>
        <dbReference type="PROSITE-ProRule" id="PRU01011"/>
    </source>
</evidence>
<keyword evidence="13" id="KW-0865">Zymogen</keyword>
<evidence type="ECO:0000256" key="1">
    <source>
        <dbReference type="ARBA" id="ARBA00004498"/>
    </source>
</evidence>
<dbReference type="PANTHER" id="PTHR10201:SF267">
    <property type="entry name" value="MACROPHAGE METALLOELASTASE"/>
    <property type="match status" value="1"/>
</dbReference>
<feature type="binding site" description="in inhibited form" evidence="17">
    <location>
        <position position="112"/>
    </location>
    <ligand>
        <name>Zn(2+)</name>
        <dbReference type="ChEBI" id="CHEBI:29105"/>
        <label>2</label>
        <note>catalytic</note>
    </ligand>
</feature>
<dbReference type="FunFam" id="2.110.10.10:FF:000002">
    <property type="entry name" value="Matrix metallopeptidase 3"/>
    <property type="match status" value="1"/>
</dbReference>
<keyword evidence="9" id="KW-0378">Hydrolase</keyword>
<feature type="binding site" evidence="17">
    <location>
        <position position="221"/>
    </location>
    <ligand>
        <name>Ca(2+)</name>
        <dbReference type="ChEBI" id="CHEBI:29108"/>
        <label>3</label>
    </ligand>
</feature>
<evidence type="ECO:0000256" key="20">
    <source>
        <dbReference type="PIRSR" id="PIRSR621190-5"/>
    </source>
</evidence>
<dbReference type="GO" id="GO:0004222">
    <property type="term" value="F:metalloendopeptidase activity"/>
    <property type="evidence" value="ECO:0007669"/>
    <property type="project" value="InterPro"/>
</dbReference>
<reference evidence="26" key="1">
    <citation type="journal article" date="2016" name="Nature">
        <title>Genome evolution in the allotetraploid frog Xenopus laevis.</title>
        <authorList>
            <person name="Session A.M."/>
            <person name="Uno Y."/>
            <person name="Kwon T."/>
            <person name="Chapman J.A."/>
            <person name="Toyoda A."/>
            <person name="Takahashi S."/>
            <person name="Fukui A."/>
            <person name="Hikosaka A."/>
            <person name="Suzuki A."/>
            <person name="Kondo M."/>
            <person name="van Heeringen S.J."/>
            <person name="Quigley I."/>
            <person name="Heinz S."/>
            <person name="Ogino H."/>
            <person name="Ochi H."/>
            <person name="Hellsten U."/>
            <person name="Lyons J.B."/>
            <person name="Simakov O."/>
            <person name="Putnam N."/>
            <person name="Stites J."/>
            <person name="Kuroki Y."/>
            <person name="Tanaka T."/>
            <person name="Michiue T."/>
            <person name="Watanabe M."/>
            <person name="Bogdanovic O."/>
            <person name="Lister R."/>
            <person name="Georgiou G."/>
            <person name="Paranjpe S.S."/>
            <person name="van Kruijsbergen I."/>
            <person name="Shu S."/>
            <person name="Carlson J."/>
            <person name="Kinoshita T."/>
            <person name="Ohta Y."/>
            <person name="Mawaribuchi S."/>
            <person name="Jenkins J."/>
            <person name="Grimwood J."/>
            <person name="Schmutz J."/>
            <person name="Mitros T."/>
            <person name="Mozaffari S.V."/>
            <person name="Suzuki Y."/>
            <person name="Haramoto Y."/>
            <person name="Yamamoto T.S."/>
            <person name="Takagi C."/>
            <person name="Heald R."/>
            <person name="Miller K."/>
            <person name="Haudenschild C."/>
            <person name="Kitzman J."/>
            <person name="Nakayama T."/>
            <person name="Izutsu Y."/>
            <person name="Robert J."/>
            <person name="Fortriede J."/>
            <person name="Burns K."/>
            <person name="Lotay V."/>
            <person name="Karimi K."/>
            <person name="Yasuoka Y."/>
            <person name="Dichmann D.S."/>
            <person name="Flajnik M.F."/>
            <person name="Houston D.W."/>
            <person name="Shendure J."/>
            <person name="DuPasquier L."/>
            <person name="Vize P.D."/>
            <person name="Zorn A.M."/>
            <person name="Ito M."/>
            <person name="Marcotte E.M."/>
            <person name="Wallingford J.B."/>
            <person name="Ito Y."/>
            <person name="Asashima M."/>
            <person name="Ueno N."/>
            <person name="Matsuda Y."/>
            <person name="Veenstra G.J."/>
            <person name="Fujiyama A."/>
            <person name="Harland R.M."/>
            <person name="Taira M."/>
            <person name="Rokhsar D.S."/>
        </authorList>
    </citation>
    <scope>NUCLEOTIDE SEQUENCE [LARGE SCALE GENOMIC DNA]</scope>
    <source>
        <strain evidence="26">J</strain>
    </source>
</reference>